<proteinExistence type="predicted"/>
<accession>A0A3P3Y435</accession>
<dbReference type="AlphaFoldDB" id="A0A3P3Y435"/>
<evidence type="ECO:0000313" key="3">
    <source>
        <dbReference type="Proteomes" id="UP000290189"/>
    </source>
</evidence>
<feature type="compositionally biased region" description="Low complexity" evidence="1">
    <location>
        <begin position="103"/>
        <end position="115"/>
    </location>
</feature>
<feature type="region of interest" description="Disordered" evidence="1">
    <location>
        <begin position="91"/>
        <end position="139"/>
    </location>
</feature>
<sequence length="139" mass="15443">MFILSSVLCRVNERRVNERRVNEHDVPVARWTAFTTSNAYALYRMCRHQGMDHDEAMSAVNAEVKAQFDNIEAETVDERLQALSERFDQGYEASSCTVPASPPSKSTISSSSGSSDDNGRTEVHGETSIATSGPRSRRK</sequence>
<evidence type="ECO:0000256" key="1">
    <source>
        <dbReference type="SAM" id="MobiDB-lite"/>
    </source>
</evidence>
<organism evidence="2 3">
    <name type="scientific">Plasmodiophora brassicae</name>
    <name type="common">Clubroot disease agent</name>
    <dbReference type="NCBI Taxonomy" id="37360"/>
    <lineage>
        <taxon>Eukaryota</taxon>
        <taxon>Sar</taxon>
        <taxon>Rhizaria</taxon>
        <taxon>Endomyxa</taxon>
        <taxon>Phytomyxea</taxon>
        <taxon>Plasmodiophorida</taxon>
        <taxon>Plasmodiophoridae</taxon>
        <taxon>Plasmodiophora</taxon>
    </lineage>
</organism>
<evidence type="ECO:0000313" key="2">
    <source>
        <dbReference type="EMBL" id="SPQ94918.1"/>
    </source>
</evidence>
<dbReference type="EMBL" id="OVEO01000003">
    <property type="protein sequence ID" value="SPQ94918.1"/>
    <property type="molecule type" value="Genomic_DNA"/>
</dbReference>
<feature type="compositionally biased region" description="Polar residues" evidence="1">
    <location>
        <begin position="128"/>
        <end position="139"/>
    </location>
</feature>
<protein>
    <submittedName>
        <fullName evidence="2">Uncharacterized protein</fullName>
    </submittedName>
</protein>
<name>A0A3P3Y435_PLABS</name>
<gene>
    <name evidence="2" type="ORF">PLBR_LOCUS2133</name>
</gene>
<dbReference type="Proteomes" id="UP000290189">
    <property type="component" value="Unassembled WGS sequence"/>
</dbReference>
<reference evidence="2 3" key="1">
    <citation type="submission" date="2018-03" db="EMBL/GenBank/DDBJ databases">
        <authorList>
            <person name="Fogelqvist J."/>
        </authorList>
    </citation>
    <scope>NUCLEOTIDE SEQUENCE [LARGE SCALE GENOMIC DNA]</scope>
</reference>
<keyword evidence="2" id="KW-0496">Mitochondrion</keyword>
<geneLocation type="mitochondrion" evidence="2"/>